<dbReference type="AlphaFoldDB" id="A0AAV7I5H5"/>
<dbReference type="EMBL" id="JAHXZJ010002237">
    <property type="protein sequence ID" value="KAH0546610.1"/>
    <property type="molecule type" value="Genomic_DNA"/>
</dbReference>
<organism evidence="1 2">
    <name type="scientific">Cotesia glomerata</name>
    <name type="common">Lepidopteran parasitic wasp</name>
    <name type="synonym">Apanteles glomeratus</name>
    <dbReference type="NCBI Taxonomy" id="32391"/>
    <lineage>
        <taxon>Eukaryota</taxon>
        <taxon>Metazoa</taxon>
        <taxon>Ecdysozoa</taxon>
        <taxon>Arthropoda</taxon>
        <taxon>Hexapoda</taxon>
        <taxon>Insecta</taxon>
        <taxon>Pterygota</taxon>
        <taxon>Neoptera</taxon>
        <taxon>Endopterygota</taxon>
        <taxon>Hymenoptera</taxon>
        <taxon>Apocrita</taxon>
        <taxon>Ichneumonoidea</taxon>
        <taxon>Braconidae</taxon>
        <taxon>Microgastrinae</taxon>
        <taxon>Cotesia</taxon>
    </lineage>
</organism>
<gene>
    <name evidence="1" type="ORF">KQX54_012106</name>
</gene>
<evidence type="ECO:0000313" key="1">
    <source>
        <dbReference type="EMBL" id="KAH0546610.1"/>
    </source>
</evidence>
<name>A0AAV7I5H5_COTGL</name>
<sequence length="154" mass="17939">MVQKLFDTSNDELNSSDDSQIYNYKKLVIAEKDVSKLFDQGLEQDCLKERIPVDMFKKCVRINNNRYDKTFDKIKKNNMNKLARLVNVKLNMNNLCKEKKHVYNFTDVNLPTEVMEILNLDPKFVVESKNNMKLLPTIIKEVECGIAAVNEPFS</sequence>
<protein>
    <submittedName>
        <fullName evidence="1">Uncharacterized protein</fullName>
    </submittedName>
</protein>
<reference evidence="1 2" key="1">
    <citation type="journal article" date="2021" name="J. Hered.">
        <title>A chromosome-level genome assembly of the parasitoid wasp, Cotesia glomerata (Hymenoptera: Braconidae).</title>
        <authorList>
            <person name="Pinto B.J."/>
            <person name="Weis J.J."/>
            <person name="Gamble T."/>
            <person name="Ode P.J."/>
            <person name="Paul R."/>
            <person name="Zaspel J.M."/>
        </authorList>
    </citation>
    <scope>NUCLEOTIDE SEQUENCE [LARGE SCALE GENOMIC DNA]</scope>
    <source>
        <strain evidence="1">CgM1</strain>
    </source>
</reference>
<keyword evidence="2" id="KW-1185">Reference proteome</keyword>
<comment type="caution">
    <text evidence="1">The sequence shown here is derived from an EMBL/GenBank/DDBJ whole genome shotgun (WGS) entry which is preliminary data.</text>
</comment>
<proteinExistence type="predicted"/>
<evidence type="ECO:0000313" key="2">
    <source>
        <dbReference type="Proteomes" id="UP000826195"/>
    </source>
</evidence>
<accession>A0AAV7I5H5</accession>
<dbReference type="Proteomes" id="UP000826195">
    <property type="component" value="Unassembled WGS sequence"/>
</dbReference>